<dbReference type="Gene3D" id="3.30.200.20">
    <property type="entry name" value="Phosphorylase Kinase, domain 1"/>
    <property type="match status" value="1"/>
</dbReference>
<evidence type="ECO:0000256" key="7">
    <source>
        <dbReference type="ARBA" id="ARBA00022692"/>
    </source>
</evidence>
<keyword evidence="5" id="KW-0433">Leucine-rich repeat</keyword>
<keyword evidence="9" id="KW-0677">Repeat</keyword>
<dbReference type="Pfam" id="PF00560">
    <property type="entry name" value="LRR_1"/>
    <property type="match status" value="1"/>
</dbReference>
<evidence type="ECO:0000313" key="22">
    <source>
        <dbReference type="Proteomes" id="UP001443914"/>
    </source>
</evidence>
<dbReference type="InterPro" id="IPR021720">
    <property type="entry name" value="Malectin_dom"/>
</dbReference>
<dbReference type="PANTHER" id="PTHR48006">
    <property type="entry name" value="LEUCINE-RICH REPEAT-CONTAINING PROTEIN DDB_G0281931-RELATED"/>
    <property type="match status" value="1"/>
</dbReference>
<organism evidence="21 22">
    <name type="scientific">Saponaria officinalis</name>
    <name type="common">Common soapwort</name>
    <name type="synonym">Lychnis saponaria</name>
    <dbReference type="NCBI Taxonomy" id="3572"/>
    <lineage>
        <taxon>Eukaryota</taxon>
        <taxon>Viridiplantae</taxon>
        <taxon>Streptophyta</taxon>
        <taxon>Embryophyta</taxon>
        <taxon>Tracheophyta</taxon>
        <taxon>Spermatophyta</taxon>
        <taxon>Magnoliopsida</taxon>
        <taxon>eudicotyledons</taxon>
        <taxon>Gunneridae</taxon>
        <taxon>Pentapetalae</taxon>
        <taxon>Caryophyllales</taxon>
        <taxon>Caryophyllaceae</taxon>
        <taxon>Caryophylleae</taxon>
        <taxon>Saponaria</taxon>
    </lineage>
</organism>
<evidence type="ECO:0000256" key="10">
    <source>
        <dbReference type="ARBA" id="ARBA00022741"/>
    </source>
</evidence>
<evidence type="ECO:0000256" key="19">
    <source>
        <dbReference type="SAM" id="Phobius"/>
    </source>
</evidence>
<keyword evidence="7 19" id="KW-0812">Transmembrane</keyword>
<evidence type="ECO:0000256" key="2">
    <source>
        <dbReference type="ARBA" id="ARBA00012513"/>
    </source>
</evidence>
<dbReference type="GO" id="GO:0004674">
    <property type="term" value="F:protein serine/threonine kinase activity"/>
    <property type="evidence" value="ECO:0007669"/>
    <property type="project" value="UniProtKB-KW"/>
</dbReference>
<dbReference type="FunFam" id="3.30.200.20:FF:000217">
    <property type="entry name" value="probable LRR receptor-like serine/threonine-protein kinase At1g53430"/>
    <property type="match status" value="1"/>
</dbReference>
<dbReference type="Gene3D" id="1.10.510.10">
    <property type="entry name" value="Transferase(Phosphotransferase) domain 1"/>
    <property type="match status" value="1"/>
</dbReference>
<keyword evidence="10" id="KW-0547">Nucleotide-binding</keyword>
<keyword evidence="3" id="KW-0723">Serine/threonine-protein kinase</keyword>
<evidence type="ECO:0000259" key="20">
    <source>
        <dbReference type="PROSITE" id="PS50011"/>
    </source>
</evidence>
<evidence type="ECO:0000256" key="11">
    <source>
        <dbReference type="ARBA" id="ARBA00022777"/>
    </source>
</evidence>
<keyword evidence="12" id="KW-0067">ATP-binding</keyword>
<dbReference type="FunFam" id="1.10.510.10:FF:000044">
    <property type="entry name" value="Putative LRR receptor-like serine/threonine-protein kinase"/>
    <property type="match status" value="1"/>
</dbReference>
<dbReference type="InterPro" id="IPR032675">
    <property type="entry name" value="LRR_dom_sf"/>
</dbReference>
<evidence type="ECO:0000313" key="21">
    <source>
        <dbReference type="EMBL" id="KAK9688744.1"/>
    </source>
</evidence>
<dbReference type="CDD" id="cd14066">
    <property type="entry name" value="STKc_IRAK"/>
    <property type="match status" value="1"/>
</dbReference>
<dbReference type="EMBL" id="JBDFQZ010000009">
    <property type="protein sequence ID" value="KAK9688744.1"/>
    <property type="molecule type" value="Genomic_DNA"/>
</dbReference>
<dbReference type="PANTHER" id="PTHR48006:SF60">
    <property type="entry name" value="PROTEIN KINASE DOMAIN-CONTAINING PROTEIN"/>
    <property type="match status" value="1"/>
</dbReference>
<keyword evidence="16" id="KW-0325">Glycoprotein</keyword>
<dbReference type="InterPro" id="IPR011009">
    <property type="entry name" value="Kinase-like_dom_sf"/>
</dbReference>
<keyword evidence="13 19" id="KW-1133">Transmembrane helix</keyword>
<keyword evidence="8" id="KW-0732">Signal</keyword>
<dbReference type="InterPro" id="IPR008271">
    <property type="entry name" value="Ser/Thr_kinase_AS"/>
</dbReference>
<evidence type="ECO:0000256" key="16">
    <source>
        <dbReference type="ARBA" id="ARBA00023180"/>
    </source>
</evidence>
<keyword evidence="6" id="KW-0808">Transferase</keyword>
<keyword evidence="14 19" id="KW-0472">Membrane</keyword>
<dbReference type="InterPro" id="IPR051824">
    <property type="entry name" value="LRR_Rcpt-Like_S/T_Kinase"/>
</dbReference>
<evidence type="ECO:0000256" key="5">
    <source>
        <dbReference type="ARBA" id="ARBA00022614"/>
    </source>
</evidence>
<keyword evidence="4" id="KW-0597">Phosphoprotein</keyword>
<dbReference type="EC" id="2.7.11.1" evidence="2"/>
<dbReference type="GO" id="GO:0005524">
    <property type="term" value="F:ATP binding"/>
    <property type="evidence" value="ECO:0007669"/>
    <property type="project" value="UniProtKB-KW"/>
</dbReference>
<evidence type="ECO:0000256" key="17">
    <source>
        <dbReference type="ARBA" id="ARBA00047899"/>
    </source>
</evidence>
<comment type="catalytic activity">
    <reaction evidence="17">
        <text>L-threonyl-[protein] + ATP = O-phospho-L-threonyl-[protein] + ADP + H(+)</text>
        <dbReference type="Rhea" id="RHEA:46608"/>
        <dbReference type="Rhea" id="RHEA-COMP:11060"/>
        <dbReference type="Rhea" id="RHEA-COMP:11605"/>
        <dbReference type="ChEBI" id="CHEBI:15378"/>
        <dbReference type="ChEBI" id="CHEBI:30013"/>
        <dbReference type="ChEBI" id="CHEBI:30616"/>
        <dbReference type="ChEBI" id="CHEBI:61977"/>
        <dbReference type="ChEBI" id="CHEBI:456216"/>
        <dbReference type="EC" id="2.7.11.1"/>
    </reaction>
</comment>
<name>A0AAW1IFZ9_SAPOF</name>
<comment type="caution">
    <text evidence="21">The sequence shown here is derived from an EMBL/GenBank/DDBJ whole genome shotgun (WGS) entry which is preliminary data.</text>
</comment>
<dbReference type="PROSITE" id="PS50011">
    <property type="entry name" value="PROTEIN_KINASE_DOM"/>
    <property type="match status" value="1"/>
</dbReference>
<dbReference type="FunFam" id="2.60.120.430:FF:000004">
    <property type="entry name" value="Putative leucine-rich repeat receptor-like serine/threonine-protein kinase"/>
    <property type="match status" value="1"/>
</dbReference>
<feature type="transmembrane region" description="Helical" evidence="19">
    <location>
        <begin position="454"/>
        <end position="473"/>
    </location>
</feature>
<evidence type="ECO:0000256" key="4">
    <source>
        <dbReference type="ARBA" id="ARBA00022553"/>
    </source>
</evidence>
<evidence type="ECO:0000256" key="3">
    <source>
        <dbReference type="ARBA" id="ARBA00022527"/>
    </source>
</evidence>
<dbReference type="Gene3D" id="3.80.10.10">
    <property type="entry name" value="Ribonuclease Inhibitor"/>
    <property type="match status" value="2"/>
</dbReference>
<evidence type="ECO:0000256" key="1">
    <source>
        <dbReference type="ARBA" id="ARBA00004479"/>
    </source>
</evidence>
<dbReference type="Gene3D" id="2.60.120.430">
    <property type="entry name" value="Galactose-binding lectin"/>
    <property type="match status" value="1"/>
</dbReference>
<gene>
    <name evidence="21" type="ORF">RND81_09G007900</name>
</gene>
<keyword evidence="11" id="KW-0418">Kinase</keyword>
<dbReference type="Pfam" id="PF00069">
    <property type="entry name" value="Pkinase"/>
    <property type="match status" value="1"/>
</dbReference>
<sequence length="865" mass="96694">MNQHVFVTIRVSTVFGLISRDVRCSSLIYSEHTLAHYCRVLAANFFNGTIPETFEYLKDLTELRLNGNAFSGKIPDFLGTLTNLTVLDLRGTAMEGPIPSSFSALTNLTILRISDLNAENITLPNLSDMKNLYELVLRKCSITGRLPKFFQNLHRLTILDLSHNKLSGPIPEELQRLRTLDFLFLSNNSLSGQLPEWIHTSRRNYDVSYNNFTGSSSASCQESTINTVSSFLPSKTNSVCWCATKNIPCASGNRYHSLFINCGGHRIKFQGNEYDEDSTIGGPTVFYTSGVQKWAYSITGTFRYNEHVAYLAKQTSNPNVTGIYQTARSSPLALKYYGLCLVPGNYTVKLHFAEIVYSDDQTFSSLGRRYFDVSIQGNVVLKDFDIAAAAGGAGKPVTKEFRNVYVEDSTLEIFLYWAGRGTTLTPRMGAYGPLISGISVTPNFTVDTRSSQNAAILVVATSFAIFIGLLIIFRFRNYIVSDDETEEFRRLGTCYFSWKHIKTATDNFNINNKIGEGGFGPVYKGVLPDGKVIAVKKLSSKSKQGNREFVNEIGMISALQHPNLVKLYGCCIEGKQLLLIYEYMENNSLARALFGSDHEKLFLDWPTRRRICLGIAKGIAYLHEESTLKIVHRDIKATNVLLDKDLNAKISDFGLAKLDEEENTHISTGIVGTFGYMAPEYAMRGYLTDKADVYSFGVVVLEIVSGSSNTNYRPKEECIHLLDAVYVLQGQGRLLELMDPTLASNYPKEEALTLLNLVLVCTNPSPNLRPTMSSVVSMIEGKTPVQAEVVEKSRSEINEEARLRAFERLAHDDGQTRVSISLNMSHHERSMSMDDDDSWVEIPVLSTECNDEIQAEKSLLRDYDK</sequence>
<dbReference type="Pfam" id="PF11721">
    <property type="entry name" value="Malectin"/>
    <property type="match status" value="1"/>
</dbReference>
<evidence type="ECO:0000256" key="8">
    <source>
        <dbReference type="ARBA" id="ARBA00022729"/>
    </source>
</evidence>
<dbReference type="FunFam" id="3.80.10.10:FF:000041">
    <property type="entry name" value="LRR receptor-like serine/threonine-protein kinase ERECTA"/>
    <property type="match status" value="2"/>
</dbReference>
<comment type="subcellular location">
    <subcellularLocation>
        <location evidence="1">Membrane</location>
        <topology evidence="1">Single-pass type I membrane protein</topology>
    </subcellularLocation>
</comment>
<proteinExistence type="predicted"/>
<dbReference type="InterPro" id="IPR001611">
    <property type="entry name" value="Leu-rich_rpt"/>
</dbReference>
<accession>A0AAW1IFZ9</accession>
<dbReference type="Proteomes" id="UP001443914">
    <property type="component" value="Unassembled WGS sequence"/>
</dbReference>
<evidence type="ECO:0000256" key="14">
    <source>
        <dbReference type="ARBA" id="ARBA00023136"/>
    </source>
</evidence>
<dbReference type="SUPFAM" id="SSF56112">
    <property type="entry name" value="Protein kinase-like (PK-like)"/>
    <property type="match status" value="1"/>
</dbReference>
<dbReference type="SMART" id="SM00220">
    <property type="entry name" value="S_TKc"/>
    <property type="match status" value="1"/>
</dbReference>
<dbReference type="GO" id="GO:0016020">
    <property type="term" value="C:membrane"/>
    <property type="evidence" value="ECO:0007669"/>
    <property type="project" value="UniProtKB-SubCell"/>
</dbReference>
<protein>
    <recommendedName>
        <fullName evidence="2">non-specific serine/threonine protein kinase</fullName>
        <ecNumber evidence="2">2.7.11.1</ecNumber>
    </recommendedName>
</protein>
<evidence type="ECO:0000256" key="15">
    <source>
        <dbReference type="ARBA" id="ARBA00023170"/>
    </source>
</evidence>
<feature type="domain" description="Protein kinase" evidence="20">
    <location>
        <begin position="508"/>
        <end position="786"/>
    </location>
</feature>
<keyword evidence="15" id="KW-0675">Receptor</keyword>
<dbReference type="InterPro" id="IPR000719">
    <property type="entry name" value="Prot_kinase_dom"/>
</dbReference>
<evidence type="ECO:0000256" key="13">
    <source>
        <dbReference type="ARBA" id="ARBA00022989"/>
    </source>
</evidence>
<evidence type="ECO:0000256" key="6">
    <source>
        <dbReference type="ARBA" id="ARBA00022679"/>
    </source>
</evidence>
<reference evidence="21" key="1">
    <citation type="submission" date="2024-03" db="EMBL/GenBank/DDBJ databases">
        <title>WGS assembly of Saponaria officinalis var. Norfolk2.</title>
        <authorList>
            <person name="Jenkins J."/>
            <person name="Shu S."/>
            <person name="Grimwood J."/>
            <person name="Barry K."/>
            <person name="Goodstein D."/>
            <person name="Schmutz J."/>
            <person name="Leebens-Mack J."/>
            <person name="Osbourn A."/>
        </authorList>
    </citation>
    <scope>NUCLEOTIDE SEQUENCE [LARGE SCALE GENOMIC DNA]</scope>
    <source>
        <strain evidence="21">JIC</strain>
    </source>
</reference>
<evidence type="ECO:0000256" key="12">
    <source>
        <dbReference type="ARBA" id="ARBA00022840"/>
    </source>
</evidence>
<dbReference type="AlphaFoldDB" id="A0AAW1IFZ9"/>
<keyword evidence="22" id="KW-1185">Reference proteome</keyword>
<evidence type="ECO:0000256" key="9">
    <source>
        <dbReference type="ARBA" id="ARBA00022737"/>
    </source>
</evidence>
<dbReference type="Pfam" id="PF13855">
    <property type="entry name" value="LRR_8"/>
    <property type="match status" value="1"/>
</dbReference>
<dbReference type="SUPFAM" id="SSF52058">
    <property type="entry name" value="L domain-like"/>
    <property type="match status" value="1"/>
</dbReference>
<evidence type="ECO:0000256" key="18">
    <source>
        <dbReference type="ARBA" id="ARBA00048679"/>
    </source>
</evidence>
<comment type="catalytic activity">
    <reaction evidence="18">
        <text>L-seryl-[protein] + ATP = O-phospho-L-seryl-[protein] + ADP + H(+)</text>
        <dbReference type="Rhea" id="RHEA:17989"/>
        <dbReference type="Rhea" id="RHEA-COMP:9863"/>
        <dbReference type="Rhea" id="RHEA-COMP:11604"/>
        <dbReference type="ChEBI" id="CHEBI:15378"/>
        <dbReference type="ChEBI" id="CHEBI:29999"/>
        <dbReference type="ChEBI" id="CHEBI:30616"/>
        <dbReference type="ChEBI" id="CHEBI:83421"/>
        <dbReference type="ChEBI" id="CHEBI:456216"/>
        <dbReference type="EC" id="2.7.11.1"/>
    </reaction>
</comment>
<dbReference type="PROSITE" id="PS00108">
    <property type="entry name" value="PROTEIN_KINASE_ST"/>
    <property type="match status" value="1"/>
</dbReference>